<dbReference type="InterPro" id="IPR011993">
    <property type="entry name" value="PH-like_dom_sf"/>
</dbReference>
<name>A0A7K6GQ19_9PASS</name>
<dbReference type="PANTHER" id="PTHR23138:SF142">
    <property type="entry name" value="RAN-BINDING PROTEIN 3B-RELATED"/>
    <property type="match status" value="1"/>
</dbReference>
<keyword evidence="6" id="KW-0653">Protein transport</keyword>
<keyword evidence="3" id="KW-0813">Transport</keyword>
<dbReference type="GO" id="GO:0005737">
    <property type="term" value="C:cytoplasm"/>
    <property type="evidence" value="ECO:0007669"/>
    <property type="project" value="UniProtKB-SubCell"/>
</dbReference>
<proteinExistence type="predicted"/>
<dbReference type="GO" id="GO:0005634">
    <property type="term" value="C:nucleus"/>
    <property type="evidence" value="ECO:0007669"/>
    <property type="project" value="UniProtKB-SubCell"/>
</dbReference>
<feature type="region of interest" description="Disordered" evidence="12">
    <location>
        <begin position="1"/>
        <end position="247"/>
    </location>
</feature>
<feature type="compositionally biased region" description="Polar residues" evidence="12">
    <location>
        <begin position="180"/>
        <end position="205"/>
    </location>
</feature>
<dbReference type="Proteomes" id="UP000564407">
    <property type="component" value="Unassembled WGS sequence"/>
</dbReference>
<dbReference type="PANTHER" id="PTHR23138">
    <property type="entry name" value="RAN BINDING PROTEIN"/>
    <property type="match status" value="1"/>
</dbReference>
<evidence type="ECO:0000256" key="2">
    <source>
        <dbReference type="ARBA" id="ARBA00004496"/>
    </source>
</evidence>
<evidence type="ECO:0000256" key="4">
    <source>
        <dbReference type="ARBA" id="ARBA00022490"/>
    </source>
</evidence>
<feature type="compositionally biased region" description="Polar residues" evidence="12">
    <location>
        <begin position="124"/>
        <end position="133"/>
    </location>
</feature>
<evidence type="ECO:0000256" key="10">
    <source>
        <dbReference type="ARBA" id="ARBA00065474"/>
    </source>
</evidence>
<feature type="non-terminal residue" evidence="14">
    <location>
        <position position="561"/>
    </location>
</feature>
<protein>
    <recommendedName>
        <fullName evidence="11">Ran-binding protein 3</fullName>
    </recommendedName>
</protein>
<dbReference type="Gene3D" id="2.30.29.30">
    <property type="entry name" value="Pleckstrin-homology domain (PH domain)/Phosphotyrosine-binding domain (PTB)"/>
    <property type="match status" value="1"/>
</dbReference>
<dbReference type="SMART" id="SM00160">
    <property type="entry name" value="RanBD"/>
    <property type="match status" value="1"/>
</dbReference>
<feature type="region of interest" description="Disordered" evidence="12">
    <location>
        <begin position="513"/>
        <end position="561"/>
    </location>
</feature>
<evidence type="ECO:0000313" key="14">
    <source>
        <dbReference type="EMBL" id="NWV65268.1"/>
    </source>
</evidence>
<dbReference type="InterPro" id="IPR045255">
    <property type="entry name" value="RanBP1-like"/>
</dbReference>
<feature type="compositionally biased region" description="Basic and acidic residues" evidence="12">
    <location>
        <begin position="217"/>
        <end position="236"/>
    </location>
</feature>
<keyword evidence="7" id="KW-0007">Acetylation</keyword>
<dbReference type="PROSITE" id="PS50196">
    <property type="entry name" value="RANBD1"/>
    <property type="match status" value="1"/>
</dbReference>
<keyword evidence="15" id="KW-1185">Reference proteome</keyword>
<evidence type="ECO:0000256" key="11">
    <source>
        <dbReference type="ARBA" id="ARBA00072605"/>
    </source>
</evidence>
<comment type="subcellular location">
    <subcellularLocation>
        <location evidence="2">Cytoplasm</location>
    </subcellularLocation>
    <subcellularLocation>
        <location evidence="1">Nucleus</location>
    </subcellularLocation>
</comment>
<feature type="non-terminal residue" evidence="14">
    <location>
        <position position="1"/>
    </location>
</feature>
<feature type="domain" description="RanBD1" evidence="13">
    <location>
        <begin position="385"/>
        <end position="462"/>
    </location>
</feature>
<dbReference type="InterPro" id="IPR000156">
    <property type="entry name" value="Ran_bind_dom"/>
</dbReference>
<feature type="compositionally biased region" description="Acidic residues" evidence="12">
    <location>
        <begin position="100"/>
        <end position="109"/>
    </location>
</feature>
<accession>A0A7K6GQ19</accession>
<dbReference type="GO" id="GO:0006611">
    <property type="term" value="P:protein export from nucleus"/>
    <property type="evidence" value="ECO:0007669"/>
    <property type="project" value="TreeGrafter"/>
</dbReference>
<organism evidence="14 15">
    <name type="scientific">Malurus elegans</name>
    <name type="common">Red-winged fairywren</name>
    <dbReference type="NCBI Taxonomy" id="720584"/>
    <lineage>
        <taxon>Eukaryota</taxon>
        <taxon>Metazoa</taxon>
        <taxon>Chordata</taxon>
        <taxon>Craniata</taxon>
        <taxon>Vertebrata</taxon>
        <taxon>Euteleostomi</taxon>
        <taxon>Archelosauria</taxon>
        <taxon>Archosauria</taxon>
        <taxon>Dinosauria</taxon>
        <taxon>Saurischia</taxon>
        <taxon>Theropoda</taxon>
        <taxon>Coelurosauria</taxon>
        <taxon>Aves</taxon>
        <taxon>Neognathae</taxon>
        <taxon>Neoaves</taxon>
        <taxon>Telluraves</taxon>
        <taxon>Australaves</taxon>
        <taxon>Passeriformes</taxon>
        <taxon>Meliphagoidea</taxon>
        <taxon>Maluridae</taxon>
        <taxon>Malurus</taxon>
    </lineage>
</organism>
<dbReference type="SUPFAM" id="SSF50729">
    <property type="entry name" value="PH domain-like"/>
    <property type="match status" value="1"/>
</dbReference>
<evidence type="ECO:0000256" key="9">
    <source>
        <dbReference type="ARBA" id="ARBA00058720"/>
    </source>
</evidence>
<dbReference type="EMBL" id="VZRP01011409">
    <property type="protein sequence ID" value="NWV65268.1"/>
    <property type="molecule type" value="Genomic_DNA"/>
</dbReference>
<reference evidence="14 15" key="1">
    <citation type="submission" date="2019-09" db="EMBL/GenBank/DDBJ databases">
        <title>Bird 10,000 Genomes (B10K) Project - Family phase.</title>
        <authorList>
            <person name="Zhang G."/>
        </authorList>
    </citation>
    <scope>NUCLEOTIDE SEQUENCE [LARGE SCALE GENOMIC DNA]</scope>
    <source>
        <strain evidence="14">B10K-DU-029-44</strain>
        <tissue evidence="14">Heart</tissue>
    </source>
</reference>
<feature type="compositionally biased region" description="Polar residues" evidence="12">
    <location>
        <begin position="331"/>
        <end position="358"/>
    </location>
</feature>
<evidence type="ECO:0000256" key="3">
    <source>
        <dbReference type="ARBA" id="ARBA00022448"/>
    </source>
</evidence>
<comment type="function">
    <text evidence="9">Acts as a cofactor for XPO1/CRM1-mediated nuclear export, perhaps as export complex scaffolding protein. Bound to XPO1/CRM1, stabilizes the XPO1/CRM1-cargo interaction. In the absence of Ran-bound GTP prevents binding of XPO1/CRM1 to the nuclear pore complex. Binds to CHC1/RCC1 and increases the guanine nucleotide exchange activity of CHC1/RCC1. Recruits XPO1/CRM1 to CHC1/RCC1 in a Ran-dependent manner. Negative regulator of TGF-beta signaling through interaction with the R-SMAD proteins, SMAD2 and SMAD3, and mediating their nuclear export.</text>
</comment>
<dbReference type="CDD" id="cd13180">
    <property type="entry name" value="RanBD_RanBP3"/>
    <property type="match status" value="1"/>
</dbReference>
<comment type="caution">
    <text evidence="14">The sequence shown here is derived from an EMBL/GenBank/DDBJ whole genome shotgun (WGS) entry which is preliminary data.</text>
</comment>
<evidence type="ECO:0000256" key="8">
    <source>
        <dbReference type="ARBA" id="ARBA00023242"/>
    </source>
</evidence>
<keyword evidence="8" id="KW-0539">Nucleus</keyword>
<evidence type="ECO:0000259" key="13">
    <source>
        <dbReference type="PROSITE" id="PS50196"/>
    </source>
</evidence>
<evidence type="ECO:0000313" key="15">
    <source>
        <dbReference type="Proteomes" id="UP000564407"/>
    </source>
</evidence>
<comment type="subunit">
    <text evidence="10">Interacts with CHC1 in a Ran-stimulated manner. Interacts with XPO1. Interacts (via its C-terminal R domain) with SMAD2 (dephosphorylated form via its MH1 and MH2 domains); the interaction results in the nuclear export of SMAD2 and termination of the TGF-beta signaling. Interacts (via its C-terminal R domain) with SMAD3 (dephosphorylated form via its MH1 domain); the interaction results in the nuclear export of SMAD3 and termination of the TGF-beta signaling.</text>
</comment>
<evidence type="ECO:0000256" key="12">
    <source>
        <dbReference type="SAM" id="MobiDB-lite"/>
    </source>
</evidence>
<dbReference type="Pfam" id="PF00638">
    <property type="entry name" value="Ran_BP1"/>
    <property type="match status" value="1"/>
</dbReference>
<keyword evidence="4" id="KW-0963">Cytoplasm</keyword>
<dbReference type="FunFam" id="2.30.29.30:FF:000106">
    <property type="entry name" value="ran-binding protein 3 isoform X2"/>
    <property type="match status" value="1"/>
</dbReference>
<dbReference type="AlphaFoldDB" id="A0A7K6GQ19"/>
<sequence length="561" mass="60104">MTSLFTEKPAIAPPVFVFQKDKAQKSPAEQKALSDSGEDPQGEVEPPYHDLGHTEPAGECDSEHPAPAVASVSATLSPASEAQLAPIQQELAGRSADGSSPEDGDESDREDGSYCPPVKRERTSSLTQFPPSQSEEKSSGFRLKPPILIHGQAPSAGLPSQKPKEQQRSVLRPAVLQAPQPKTFSQMVLSSGTNGVSTLPDSVATSESASDAALKSSDSEDKVSRRRAGECQKKESNNTSDDDSCEKAELNAQQAFVFGQNLRDRVKLGDEGDETADVQNAGLLTSDVPSATNYFLQYISSSVENSTNNADASSNKFVFGQNMSERVLSPPKSNEGSTESNKENAATESGSESSSQEATPEKESLVESAAAYTKATARKCLLAKVEVITGEEAESNVLQIQCKLFVFDKSSQSWVERGRGLLRLNDMASTDDGTLQSRLVMRTQGSLRLILNTKLWAQMQIDKASEKSIRITAMDTEDQGVKVFLISASSKDTGQLYAALHHRILALRSRVEQEQEVKNVAPEPEVTQSNEEDSDDDVIAPSGSVGSGPNDEGDGQNVGST</sequence>
<feature type="compositionally biased region" description="Low complexity" evidence="12">
    <location>
        <begin position="206"/>
        <end position="216"/>
    </location>
</feature>
<evidence type="ECO:0000256" key="6">
    <source>
        <dbReference type="ARBA" id="ARBA00022927"/>
    </source>
</evidence>
<evidence type="ECO:0000256" key="7">
    <source>
        <dbReference type="ARBA" id="ARBA00022990"/>
    </source>
</evidence>
<keyword evidence="5" id="KW-0597">Phosphoprotein</keyword>
<evidence type="ECO:0000256" key="5">
    <source>
        <dbReference type="ARBA" id="ARBA00022553"/>
    </source>
</evidence>
<feature type="region of interest" description="Disordered" evidence="12">
    <location>
        <begin position="326"/>
        <end position="365"/>
    </location>
</feature>
<gene>
    <name evidence="14" type="primary">Ranbp3</name>
    <name evidence="14" type="ORF">MALELE_R12510</name>
</gene>
<evidence type="ECO:0000256" key="1">
    <source>
        <dbReference type="ARBA" id="ARBA00004123"/>
    </source>
</evidence>